<dbReference type="EMBL" id="JBEAAL010000007">
    <property type="protein sequence ID" value="MEQ1405778.1"/>
    <property type="molecule type" value="Genomic_DNA"/>
</dbReference>
<sequence length="224" mass="24606">MSGLPAVLDRISEALEPHGIFVRGIASFGPDEGPLLAEGSRARSVVLLGNLGGSMWPAFARWRRSYDGPDPLDTWSKQRIRPLAEELGATAYFPSDRPWQPFQQWAMKAEGLKPSPLGILIHPQYGLWHGYRGALGFPFKIETNITKPGPPCDTCLDKPCLTACPVAAISLSGFDIAACRSYLASERGKKTCMTYGCLARNACPLGAQFRYPPEQLRFHMEALI</sequence>
<dbReference type="Proteomes" id="UP001496627">
    <property type="component" value="Unassembled WGS sequence"/>
</dbReference>
<evidence type="ECO:0000313" key="2">
    <source>
        <dbReference type="Proteomes" id="UP001496627"/>
    </source>
</evidence>
<keyword evidence="2" id="KW-1185">Reference proteome</keyword>
<organism evidence="1 2">
    <name type="scientific">Neorhizobium phenanthreniclasticum</name>
    <dbReference type="NCBI Taxonomy" id="3157917"/>
    <lineage>
        <taxon>Bacteria</taxon>
        <taxon>Pseudomonadati</taxon>
        <taxon>Pseudomonadota</taxon>
        <taxon>Alphaproteobacteria</taxon>
        <taxon>Hyphomicrobiales</taxon>
        <taxon>Rhizobiaceae</taxon>
        <taxon>Rhizobium/Agrobacterium group</taxon>
        <taxon>Neorhizobium</taxon>
    </lineage>
</organism>
<reference evidence="1 2" key="1">
    <citation type="submission" date="2024-05" db="EMBL/GenBank/DDBJ databases">
        <title>Neorhizobium sp. Rsf11, a plant growth promoting and heavy metal resistant PAH-degrader.</title>
        <authorList>
            <person name="Golubev S.N."/>
            <person name="Muratova A.Y."/>
            <person name="Markelova M.I."/>
        </authorList>
    </citation>
    <scope>NUCLEOTIDE SEQUENCE [LARGE SCALE GENOMIC DNA]</scope>
    <source>
        <strain evidence="1 2">Rsf11</strain>
    </source>
</reference>
<comment type="caution">
    <text evidence="1">The sequence shown here is derived from an EMBL/GenBank/DDBJ whole genome shotgun (WGS) entry which is preliminary data.</text>
</comment>
<accession>A0ABV0M1N9</accession>
<name>A0ABV0M1N9_9HYPH</name>
<dbReference type="RefSeq" id="WP_227702942.1">
    <property type="nucleotide sequence ID" value="NZ_JBEAAL010000007.1"/>
</dbReference>
<proteinExistence type="predicted"/>
<evidence type="ECO:0000313" key="1">
    <source>
        <dbReference type="EMBL" id="MEQ1405778.1"/>
    </source>
</evidence>
<gene>
    <name evidence="1" type="ORF">ABK249_12615</name>
</gene>
<protein>
    <submittedName>
        <fullName evidence="1">Ferredoxin</fullName>
    </submittedName>
</protein>